<name>A0A177NR71_9GAMM</name>
<dbReference type="Proteomes" id="UP000077628">
    <property type="component" value="Unassembled WGS sequence"/>
</dbReference>
<evidence type="ECO:0000313" key="3">
    <source>
        <dbReference type="Proteomes" id="UP000077628"/>
    </source>
</evidence>
<dbReference type="InterPro" id="IPR011008">
    <property type="entry name" value="Dimeric_a/b-barrel"/>
</dbReference>
<comment type="caution">
    <text evidence="2">The sequence shown here is derived from an EMBL/GenBank/DDBJ whole genome shotgun (WGS) entry which is preliminary data.</text>
</comment>
<dbReference type="SUPFAM" id="SSF54909">
    <property type="entry name" value="Dimeric alpha+beta barrel"/>
    <property type="match status" value="1"/>
</dbReference>
<dbReference type="PROSITE" id="PS51502">
    <property type="entry name" value="S_R_A_B_BARREL"/>
    <property type="match status" value="1"/>
</dbReference>
<keyword evidence="3" id="KW-1185">Reference proteome</keyword>
<organism evidence="2 3">
    <name type="scientific">Methylomonas koyamae</name>
    <dbReference type="NCBI Taxonomy" id="702114"/>
    <lineage>
        <taxon>Bacteria</taxon>
        <taxon>Pseudomonadati</taxon>
        <taxon>Pseudomonadota</taxon>
        <taxon>Gammaproteobacteria</taxon>
        <taxon>Methylococcales</taxon>
        <taxon>Methylococcaceae</taxon>
        <taxon>Methylomonas</taxon>
    </lineage>
</organism>
<evidence type="ECO:0000313" key="2">
    <source>
        <dbReference type="EMBL" id="OAI19689.1"/>
    </source>
</evidence>
<feature type="domain" description="Stress-response A/B barrel" evidence="1">
    <location>
        <begin position="27"/>
        <end position="127"/>
    </location>
</feature>
<evidence type="ECO:0000259" key="1">
    <source>
        <dbReference type="PROSITE" id="PS51502"/>
    </source>
</evidence>
<reference evidence="3" key="1">
    <citation type="submission" date="2016-03" db="EMBL/GenBank/DDBJ databases">
        <authorList>
            <person name="Heylen K."/>
            <person name="De Vos P."/>
            <person name="Vekeman B."/>
        </authorList>
    </citation>
    <scope>NUCLEOTIDE SEQUENCE [LARGE SCALE GENOMIC DNA]</scope>
    <source>
        <strain evidence="3">R-45383</strain>
    </source>
</reference>
<dbReference type="EMBL" id="LUUK01000155">
    <property type="protein sequence ID" value="OAI19689.1"/>
    <property type="molecule type" value="Genomic_DNA"/>
</dbReference>
<dbReference type="SMART" id="SM00886">
    <property type="entry name" value="Dabb"/>
    <property type="match status" value="1"/>
</dbReference>
<dbReference type="AlphaFoldDB" id="A0A177NR71"/>
<protein>
    <recommendedName>
        <fullName evidence="1">Stress-response A/B barrel domain-containing protein</fullName>
    </recommendedName>
</protein>
<dbReference type="Gene3D" id="3.30.70.100">
    <property type="match status" value="1"/>
</dbReference>
<sequence length="129" mass="14190">MYCLLPLVLGACHVLTPDPIAPSGGSVHHVALVWLKQAGDPAARRQYIELSRPLANLPGVLSYRLGTPLEVRRERASTALDKGYDVAVSATFADPNALEAFLKNPDYQSVAQQQLRPLVDKYKVYEFAE</sequence>
<dbReference type="Pfam" id="PF07876">
    <property type="entry name" value="Dabb"/>
    <property type="match status" value="1"/>
</dbReference>
<dbReference type="InterPro" id="IPR013097">
    <property type="entry name" value="Dabb"/>
</dbReference>
<accession>A0A177NR71</accession>
<proteinExistence type="predicted"/>
<gene>
    <name evidence="2" type="ORF">A1355_04090</name>
</gene>